<evidence type="ECO:0000256" key="1">
    <source>
        <dbReference type="SAM" id="MobiDB-lite"/>
    </source>
</evidence>
<feature type="compositionally biased region" description="Acidic residues" evidence="1">
    <location>
        <begin position="182"/>
        <end position="193"/>
    </location>
</feature>
<dbReference type="PANTHER" id="PTHR12398">
    <property type="entry name" value="PROTEIN PHOSPHATASE INHIBITOR"/>
    <property type="match status" value="1"/>
</dbReference>
<feature type="region of interest" description="Disordered" evidence="1">
    <location>
        <begin position="34"/>
        <end position="65"/>
    </location>
</feature>
<proteinExistence type="predicted"/>
<gene>
    <name evidence="2" type="ORF">CA7LBN_002736</name>
</gene>
<feature type="compositionally biased region" description="Basic and acidic residues" evidence="1">
    <location>
        <begin position="194"/>
        <end position="211"/>
    </location>
</feature>
<feature type="region of interest" description="Disordered" evidence="1">
    <location>
        <begin position="121"/>
        <end position="242"/>
    </location>
</feature>
<dbReference type="InterPro" id="IPR007062">
    <property type="entry name" value="PPI-2"/>
</dbReference>
<evidence type="ECO:0000313" key="2">
    <source>
        <dbReference type="EMBL" id="QWW23902.1"/>
    </source>
</evidence>
<evidence type="ECO:0008006" key="3">
    <source>
        <dbReference type="Google" id="ProtNLM"/>
    </source>
</evidence>
<dbReference type="GO" id="GO:0004864">
    <property type="term" value="F:protein phosphatase inhibitor activity"/>
    <property type="evidence" value="ECO:0007669"/>
    <property type="project" value="InterPro"/>
</dbReference>
<dbReference type="AlphaFoldDB" id="A0A8F2W1F4"/>
<dbReference type="EMBL" id="CP076751">
    <property type="protein sequence ID" value="QWW23902.1"/>
    <property type="molecule type" value="Genomic_DNA"/>
</dbReference>
<feature type="compositionally biased region" description="Basic and acidic residues" evidence="1">
    <location>
        <begin position="170"/>
        <end position="181"/>
    </location>
</feature>
<dbReference type="GO" id="GO:0009966">
    <property type="term" value="P:regulation of signal transduction"/>
    <property type="evidence" value="ECO:0007669"/>
    <property type="project" value="InterPro"/>
</dbReference>
<feature type="compositionally biased region" description="Basic and acidic residues" evidence="1">
    <location>
        <begin position="121"/>
        <end position="130"/>
    </location>
</feature>
<accession>A0A8F2W1F4</accession>
<dbReference type="Proteomes" id="UP000825438">
    <property type="component" value="Chromosome III"/>
</dbReference>
<organism evidence="2">
    <name type="scientific">Candidozyma auris</name>
    <name type="common">Yeast</name>
    <name type="synonym">Candida auris</name>
    <dbReference type="NCBI Taxonomy" id="498019"/>
    <lineage>
        <taxon>Eukaryota</taxon>
        <taxon>Fungi</taxon>
        <taxon>Dikarya</taxon>
        <taxon>Ascomycota</taxon>
        <taxon>Saccharomycotina</taxon>
        <taxon>Pichiomycetes</taxon>
        <taxon>Metschnikowiaceae</taxon>
        <taxon>Candidozyma</taxon>
    </lineage>
</organism>
<dbReference type="PANTHER" id="PTHR12398:SF20">
    <property type="entry name" value="PROTEIN PHOSPHATASE 1 REGULATORY INHIBITOR SUBUNIT 2"/>
    <property type="match status" value="1"/>
</dbReference>
<sequence>MSSQPFSAWSVYGCSHHHCPIFDLPASIKAYPQSTMSEPRGILRNKEEGRRRSSANEGDLDRSEVIRNTRLNAQLSAESSKGERIRAKIAEAKGANGDSKTPEHLKWDEINLYKTEQEKAATMKIDEPKTPYEGGFNPEGEYYQSDDEEDEAIPAFSLGEGQFDATSSKPEGEDRIVRDENAVEENEEEEEEESKPLSAEERHKKFEEMRKAHYHLAANPLKHRIAVSDDEDDEAEDDKKDK</sequence>
<protein>
    <recommendedName>
        <fullName evidence="3">Glc8 protein</fullName>
    </recommendedName>
</protein>
<dbReference type="Gene3D" id="6.10.250.1050">
    <property type="match status" value="1"/>
</dbReference>
<reference evidence="2" key="1">
    <citation type="submission" date="2021-06" db="EMBL/GenBank/DDBJ databases">
        <title>Candida auris outbreak in lebanese hospital.</title>
        <authorList>
            <person name="Finianos M."/>
        </authorList>
    </citation>
    <scope>NUCLEOTIDE SEQUENCE</scope>
    <source>
        <strain evidence="2">CA7LBN</strain>
    </source>
</reference>
<dbReference type="Pfam" id="PF04979">
    <property type="entry name" value="IPP-2"/>
    <property type="match status" value="1"/>
</dbReference>
<name>A0A8F2W1F4_CANAR</name>